<feature type="compositionally biased region" description="Pro residues" evidence="1">
    <location>
        <begin position="131"/>
        <end position="146"/>
    </location>
</feature>
<organism evidence="2">
    <name type="scientific">marine metagenome</name>
    <dbReference type="NCBI Taxonomy" id="408172"/>
    <lineage>
        <taxon>unclassified sequences</taxon>
        <taxon>metagenomes</taxon>
        <taxon>ecological metagenomes</taxon>
    </lineage>
</organism>
<reference evidence="2" key="1">
    <citation type="submission" date="2018-05" db="EMBL/GenBank/DDBJ databases">
        <authorList>
            <person name="Lanie J.A."/>
            <person name="Ng W.-L."/>
            <person name="Kazmierczak K.M."/>
            <person name="Andrzejewski T.M."/>
            <person name="Davidsen T.M."/>
            <person name="Wayne K.J."/>
            <person name="Tettelin H."/>
            <person name="Glass J.I."/>
            <person name="Rusch D."/>
            <person name="Podicherti R."/>
            <person name="Tsui H.-C.T."/>
            <person name="Winkler M.E."/>
        </authorList>
    </citation>
    <scope>NUCLEOTIDE SEQUENCE</scope>
</reference>
<protein>
    <submittedName>
        <fullName evidence="2">Uncharacterized protein</fullName>
    </submittedName>
</protein>
<evidence type="ECO:0000313" key="2">
    <source>
        <dbReference type="EMBL" id="SVE49381.1"/>
    </source>
</evidence>
<dbReference type="EMBL" id="UINC01221164">
    <property type="protein sequence ID" value="SVE49381.1"/>
    <property type="molecule type" value="Genomic_DNA"/>
</dbReference>
<sequence>MSHISGNYNYEFVRLEPFYNNSNQTGISSLVIGMNCQFSGVDEQANPVTQSAYIDGTTGFVEYVPTPDFPTSGTTGVAVVPINITPEYLTTNISGIANDYASALCWCHLLSGQISGKIEAPVRDTNFPYPSGTPPTVFPPVDPHDM</sequence>
<feature type="region of interest" description="Disordered" evidence="1">
    <location>
        <begin position="125"/>
        <end position="146"/>
    </location>
</feature>
<dbReference type="AlphaFoldDB" id="A0A383DY27"/>
<proteinExistence type="predicted"/>
<name>A0A383DY27_9ZZZZ</name>
<gene>
    <name evidence="2" type="ORF">METZ01_LOCUS502235</name>
</gene>
<accession>A0A383DY27</accession>
<evidence type="ECO:0000256" key="1">
    <source>
        <dbReference type="SAM" id="MobiDB-lite"/>
    </source>
</evidence>